<evidence type="ECO:0000313" key="8">
    <source>
        <dbReference type="EMBL" id="KWV73150.1"/>
    </source>
</evidence>
<evidence type="ECO:0000313" key="9">
    <source>
        <dbReference type="Proteomes" id="UP000063434"/>
    </source>
</evidence>
<evidence type="ECO:0000259" key="7">
    <source>
        <dbReference type="PROSITE" id="PS51194"/>
    </source>
</evidence>
<organism evidence="8 9">
    <name type="scientific">Pseudomonas fluorescens</name>
    <dbReference type="NCBI Taxonomy" id="294"/>
    <lineage>
        <taxon>Bacteria</taxon>
        <taxon>Pseudomonadati</taxon>
        <taxon>Pseudomonadota</taxon>
        <taxon>Gammaproteobacteria</taxon>
        <taxon>Pseudomonadales</taxon>
        <taxon>Pseudomonadaceae</taxon>
        <taxon>Pseudomonas</taxon>
    </lineage>
</organism>
<protein>
    <submittedName>
        <fullName evidence="8">RNA polymerase-associated protein RapA</fullName>
    </submittedName>
</protein>
<evidence type="ECO:0000256" key="3">
    <source>
        <dbReference type="PROSITE-ProRule" id="PRU00325"/>
    </source>
</evidence>
<dbReference type="PROSITE" id="PS51194">
    <property type="entry name" value="HELICASE_CTER"/>
    <property type="match status" value="1"/>
</dbReference>
<dbReference type="CDD" id="cd18012">
    <property type="entry name" value="DEXQc_arch_SWI2_SNF2"/>
    <property type="match status" value="1"/>
</dbReference>
<comment type="caution">
    <text evidence="8">The sequence shown here is derived from an EMBL/GenBank/DDBJ whole genome shotgun (WGS) entry which is preliminary data.</text>
</comment>
<dbReference type="CDD" id="cd18793">
    <property type="entry name" value="SF2_C_SNF"/>
    <property type="match status" value="1"/>
</dbReference>
<evidence type="ECO:0000259" key="5">
    <source>
        <dbReference type="PROSITE" id="PS50966"/>
    </source>
</evidence>
<dbReference type="SUPFAM" id="SSF52540">
    <property type="entry name" value="P-loop containing nucleoside triphosphate hydrolases"/>
    <property type="match status" value="2"/>
</dbReference>
<evidence type="ECO:0000256" key="4">
    <source>
        <dbReference type="SAM" id="Coils"/>
    </source>
</evidence>
<dbReference type="InterPro" id="IPR038718">
    <property type="entry name" value="SNF2-like_sf"/>
</dbReference>
<dbReference type="Gene3D" id="3.40.50.300">
    <property type="entry name" value="P-loop containing nucleotide triphosphate hydrolases"/>
    <property type="match status" value="1"/>
</dbReference>
<dbReference type="Gene3D" id="3.40.50.10810">
    <property type="entry name" value="Tandem AAA-ATPase domain"/>
    <property type="match status" value="1"/>
</dbReference>
<keyword evidence="2" id="KW-0547">Nucleotide-binding</keyword>
<proteinExistence type="predicted"/>
<keyword evidence="2" id="KW-0347">Helicase</keyword>
<dbReference type="InterPro" id="IPR001650">
    <property type="entry name" value="Helicase_C-like"/>
</dbReference>
<dbReference type="InterPro" id="IPR000330">
    <property type="entry name" value="SNF2_N"/>
</dbReference>
<evidence type="ECO:0000256" key="1">
    <source>
        <dbReference type="ARBA" id="ARBA00022801"/>
    </source>
</evidence>
<dbReference type="AlphaFoldDB" id="A0A109KPQ0"/>
<dbReference type="RefSeq" id="WP_081089411.1">
    <property type="nucleotide sequence ID" value="NZ_LCYC01000048.1"/>
</dbReference>
<dbReference type="PROSITE" id="PS51192">
    <property type="entry name" value="HELICASE_ATP_BIND_1"/>
    <property type="match status" value="1"/>
</dbReference>
<evidence type="ECO:0000259" key="6">
    <source>
        <dbReference type="PROSITE" id="PS51192"/>
    </source>
</evidence>
<dbReference type="Pfam" id="PF00271">
    <property type="entry name" value="Helicase_C"/>
    <property type="match status" value="1"/>
</dbReference>
<dbReference type="FunFam" id="3.40.50.10810:FF:000091">
    <property type="entry name" value="DNA helicase, SNF2/RAD54 family"/>
    <property type="match status" value="1"/>
</dbReference>
<dbReference type="Proteomes" id="UP000063434">
    <property type="component" value="Unassembled WGS sequence"/>
</dbReference>
<keyword evidence="3" id="KW-0479">Metal-binding</keyword>
<dbReference type="Pfam" id="PF04434">
    <property type="entry name" value="SWIM"/>
    <property type="match status" value="1"/>
</dbReference>
<keyword evidence="3" id="KW-0863">Zinc-finger</keyword>
<dbReference type="GO" id="GO:0004386">
    <property type="term" value="F:helicase activity"/>
    <property type="evidence" value="ECO:0007669"/>
    <property type="project" value="UniProtKB-KW"/>
</dbReference>
<dbReference type="InterPro" id="IPR027417">
    <property type="entry name" value="P-loop_NTPase"/>
</dbReference>
<dbReference type="Pfam" id="PF00176">
    <property type="entry name" value="SNF2-rel_dom"/>
    <property type="match status" value="1"/>
</dbReference>
<feature type="domain" description="Helicase ATP-binding" evidence="6">
    <location>
        <begin position="648"/>
        <end position="808"/>
    </location>
</feature>
<dbReference type="GO" id="GO:0008270">
    <property type="term" value="F:zinc ion binding"/>
    <property type="evidence" value="ECO:0007669"/>
    <property type="project" value="UniProtKB-KW"/>
</dbReference>
<feature type="domain" description="Helicase C-terminal" evidence="7">
    <location>
        <begin position="938"/>
        <end position="1095"/>
    </location>
</feature>
<keyword evidence="3" id="KW-0862">Zinc</keyword>
<sequence length="1103" mass="123823">MNDLIARIVELDWQESFDPRSLERGFEYAGESRLEIVEVGKHRLIARCKGSGRNVYTQVITHVVTSNWATVECVCSCPVAINCKHAAAALFMLTVLHEDLNPPVKQQKTPVERLSPQLEKWLESIPEPTPVDEGQPRNTGTSLLYQLSPDPYSTRWSLELYRARVTKKGDYSDIKPLYSIDETLRRAPAYMHELDARICRLLLLSRSYSSYNTRYQLVGDSGAEILQLALKTQRLFIEQRPGLALKSGPARPARFDWAMLSDGNHIPKWISNGRELDKVLPLKPLHYLDLDNLAIGVIDHGLDDNLAMHLCALPMIPADQVALFSHRISSISKVIPPPRELTERVVDTLEPQGCLTLGSDESYVYSQAHQRQMLTFEHRAALAYRYDACLVSGKGTEDILFLNGTETQRIQRKPVAEKALRKTLTKIGLKTVTRKTRALPASAGDMFDLPTDEAWLRFVERDLAVLREAGWEVVIHPGFYYDVEAVDHWYADIEETPGHEWFNLELGVEVNGERHSLLPIMLDLMRHQPKLLDATYMAERDDDERVLVSLGAGTHTKVALPYGRIKPLMATLGELYLRAPEGDALRLSAPDAARLSTLDAIPLVWQGGERLRDFAKRLKEATHVNVPAPQGLNAELRGYQLEGLNWMQALRELGVGGILGDDMGLGKTLQALAHLLCEKQAGRLQAPALAVMPTSLVPNWMDEAARFTPQLKVLALHGSQRQADFARLADYDLVLTTYALLSRDLEVLQPQCWSVLILDEAQNIKNANSKAAQAARELEAGQRLCLSGTPLENHLGELWSLFHFLLPGWLGDSKSFNRDYRTPIEKHGNAQRMQHLTARIKPFLLRRKKEQVATELPPKSEIVHWVELSDAQRDVYETVRVAMDKKVRDEISRHGVARSQIIILEALLKLRQVCCDLRLVKSVPMTKVAKADTGKLGSLMDMLEELLSEGRRILLFSQFTSMLALIEEELKLRGVEYSILTGDTVDRRTPVENFQDGKTPLFLISLKAGGTGLNLTAADTVIHYDPWWNPAVENQATDRAYRIGQDKPVFVYKMIARGTVEEKIQALQLEKAALADGVLEGGASSGWKLEPRDIEALFAPLPG</sequence>
<dbReference type="InterPro" id="IPR007527">
    <property type="entry name" value="Znf_SWIM"/>
</dbReference>
<dbReference type="InterPro" id="IPR014001">
    <property type="entry name" value="Helicase_ATP-bd"/>
</dbReference>
<reference evidence="8 9" key="1">
    <citation type="submission" date="2015-05" db="EMBL/GenBank/DDBJ databases">
        <title>A genomic and transcriptomic approach to investigate the blue pigment phenotype in Pseudomonas fluorescens.</title>
        <authorList>
            <person name="Andreani N.A."/>
            <person name="Cardazzo B."/>
        </authorList>
    </citation>
    <scope>NUCLEOTIDE SEQUENCE [LARGE SCALE GENOMIC DNA]</scope>
    <source>
        <strain evidence="8 9">Ps_40</strain>
    </source>
</reference>
<dbReference type="GO" id="GO:0016787">
    <property type="term" value="F:hydrolase activity"/>
    <property type="evidence" value="ECO:0007669"/>
    <property type="project" value="UniProtKB-KW"/>
</dbReference>
<dbReference type="PATRIC" id="fig|294.195.peg.3490"/>
<feature type="coiled-coil region" evidence="4">
    <location>
        <begin position="757"/>
        <end position="784"/>
    </location>
</feature>
<keyword evidence="4" id="KW-0175">Coiled coil</keyword>
<dbReference type="SMART" id="SM00487">
    <property type="entry name" value="DEXDc"/>
    <property type="match status" value="1"/>
</dbReference>
<dbReference type="InterPro" id="IPR049730">
    <property type="entry name" value="SNF2/RAD54-like_C"/>
</dbReference>
<dbReference type="GO" id="GO:0005524">
    <property type="term" value="F:ATP binding"/>
    <property type="evidence" value="ECO:0007669"/>
    <property type="project" value="InterPro"/>
</dbReference>
<accession>A0A109KPQ0</accession>
<dbReference type="SMART" id="SM00490">
    <property type="entry name" value="HELICc"/>
    <property type="match status" value="1"/>
</dbReference>
<dbReference type="EMBL" id="LCYC01000048">
    <property type="protein sequence ID" value="KWV73150.1"/>
    <property type="molecule type" value="Genomic_DNA"/>
</dbReference>
<name>A0A109KPQ0_PSEFL</name>
<dbReference type="PANTHER" id="PTHR10799">
    <property type="entry name" value="SNF2/RAD54 HELICASE FAMILY"/>
    <property type="match status" value="1"/>
</dbReference>
<evidence type="ECO:0000256" key="2">
    <source>
        <dbReference type="ARBA" id="ARBA00022806"/>
    </source>
</evidence>
<keyword evidence="1" id="KW-0378">Hydrolase</keyword>
<gene>
    <name evidence="8" type="primary">rapA_2</name>
    <name evidence="8" type="ORF">PFL603g_03253</name>
</gene>
<keyword evidence="2" id="KW-0067">ATP-binding</keyword>
<dbReference type="PROSITE" id="PS50966">
    <property type="entry name" value="ZF_SWIM"/>
    <property type="match status" value="1"/>
</dbReference>
<feature type="domain" description="SWIM-type" evidence="5">
    <location>
        <begin position="60"/>
        <end position="94"/>
    </location>
</feature>